<dbReference type="GO" id="GO:0020037">
    <property type="term" value="F:heme binding"/>
    <property type="evidence" value="ECO:0007669"/>
    <property type="project" value="InterPro"/>
</dbReference>
<dbReference type="PANTHER" id="PTHR24291:SF189">
    <property type="entry name" value="CYTOCHROME P450 4C3-RELATED"/>
    <property type="match status" value="1"/>
</dbReference>
<dbReference type="PROSITE" id="PS00086">
    <property type="entry name" value="CYTOCHROME_P450"/>
    <property type="match status" value="1"/>
</dbReference>
<evidence type="ECO:0000256" key="4">
    <source>
        <dbReference type="ARBA" id="ARBA00010617"/>
    </source>
</evidence>
<keyword evidence="8 11" id="KW-0408">Iron</keyword>
<evidence type="ECO:0000256" key="7">
    <source>
        <dbReference type="ARBA" id="ARBA00022824"/>
    </source>
</evidence>
<evidence type="ECO:0000256" key="11">
    <source>
        <dbReference type="PIRSR" id="PIRSR602403-1"/>
    </source>
</evidence>
<evidence type="ECO:0000256" key="5">
    <source>
        <dbReference type="ARBA" id="ARBA00022617"/>
    </source>
</evidence>
<reference evidence="13" key="1">
    <citation type="submission" date="2016-06" db="UniProtKB">
        <authorList>
            <consortium name="WormBaseParasite"/>
        </authorList>
    </citation>
    <scope>IDENTIFICATION</scope>
</reference>
<dbReference type="GO" id="GO:0004497">
    <property type="term" value="F:monooxygenase activity"/>
    <property type="evidence" value="ECO:0007669"/>
    <property type="project" value="UniProtKB-KW"/>
</dbReference>
<organism evidence="13">
    <name type="scientific">Gongylonema pulchrum</name>
    <dbReference type="NCBI Taxonomy" id="637853"/>
    <lineage>
        <taxon>Eukaryota</taxon>
        <taxon>Metazoa</taxon>
        <taxon>Ecdysozoa</taxon>
        <taxon>Nematoda</taxon>
        <taxon>Chromadorea</taxon>
        <taxon>Rhabditida</taxon>
        <taxon>Spirurina</taxon>
        <taxon>Spiruromorpha</taxon>
        <taxon>Spiruroidea</taxon>
        <taxon>Gongylonematidae</taxon>
        <taxon>Gongylonema</taxon>
    </lineage>
</organism>
<dbReference type="PRINTS" id="PR00465">
    <property type="entry name" value="EP450IV"/>
</dbReference>
<dbReference type="GO" id="GO:0005789">
    <property type="term" value="C:endoplasmic reticulum membrane"/>
    <property type="evidence" value="ECO:0007669"/>
    <property type="project" value="UniProtKB-SubCell"/>
</dbReference>
<dbReference type="WBParaSite" id="GPUH_0000852301-mRNA-1">
    <property type="protein sequence ID" value="GPUH_0000852301-mRNA-1"/>
    <property type="gene ID" value="GPUH_0000852301"/>
</dbReference>
<dbReference type="InterPro" id="IPR002403">
    <property type="entry name" value="Cyt_P450_E_grp-IV"/>
</dbReference>
<evidence type="ECO:0000313" key="13">
    <source>
        <dbReference type="WBParaSite" id="GPUH_0000852301-mRNA-1"/>
    </source>
</evidence>
<comment type="cofactor">
    <cofactor evidence="1 11">
        <name>heme</name>
        <dbReference type="ChEBI" id="CHEBI:30413"/>
    </cofactor>
</comment>
<dbReference type="InterPro" id="IPR001128">
    <property type="entry name" value="Cyt_P450"/>
</dbReference>
<dbReference type="GO" id="GO:0016705">
    <property type="term" value="F:oxidoreductase activity, acting on paired donors, with incorporation or reduction of molecular oxygen"/>
    <property type="evidence" value="ECO:0007669"/>
    <property type="project" value="InterPro"/>
</dbReference>
<keyword evidence="6 11" id="KW-0479">Metal-binding</keyword>
<comment type="subcellular location">
    <subcellularLocation>
        <location evidence="3">Endoplasmic reticulum membrane</location>
    </subcellularLocation>
</comment>
<comment type="similarity">
    <text evidence="4 12">Belongs to the cytochrome P450 family.</text>
</comment>
<evidence type="ECO:0000256" key="6">
    <source>
        <dbReference type="ARBA" id="ARBA00022723"/>
    </source>
</evidence>
<name>A0A183DIH2_9BILA</name>
<proteinExistence type="inferred from homology"/>
<evidence type="ECO:0000256" key="2">
    <source>
        <dbReference type="ARBA" id="ARBA00003690"/>
    </source>
</evidence>
<dbReference type="Gene3D" id="1.10.630.10">
    <property type="entry name" value="Cytochrome P450"/>
    <property type="match status" value="1"/>
</dbReference>
<evidence type="ECO:0000256" key="10">
    <source>
        <dbReference type="ARBA" id="ARBA00023136"/>
    </source>
</evidence>
<dbReference type="PANTHER" id="PTHR24291">
    <property type="entry name" value="CYTOCHROME P450 FAMILY 4"/>
    <property type="match status" value="1"/>
</dbReference>
<feature type="binding site" description="axial binding residue" evidence="11">
    <location>
        <position position="90"/>
    </location>
    <ligand>
        <name>heme</name>
        <dbReference type="ChEBI" id="CHEBI:30413"/>
    </ligand>
    <ligandPart>
        <name>Fe</name>
        <dbReference type="ChEBI" id="CHEBI:18248"/>
    </ligandPart>
</feature>
<evidence type="ECO:0000256" key="3">
    <source>
        <dbReference type="ARBA" id="ARBA00004586"/>
    </source>
</evidence>
<comment type="function">
    <text evidence="2">May be involved in the metabolism of insect hormones and in the breakdown of synthetic insecticides.</text>
</comment>
<protein>
    <submittedName>
        <fullName evidence="13">Cytochrome</fullName>
    </submittedName>
</protein>
<dbReference type="GO" id="GO:0005506">
    <property type="term" value="F:iron ion binding"/>
    <property type="evidence" value="ECO:0007669"/>
    <property type="project" value="InterPro"/>
</dbReference>
<accession>A0A183DIH2</accession>
<dbReference type="AlphaFoldDB" id="A0A183DIH2"/>
<dbReference type="InterPro" id="IPR017972">
    <property type="entry name" value="Cyt_P450_CS"/>
</dbReference>
<evidence type="ECO:0000256" key="1">
    <source>
        <dbReference type="ARBA" id="ARBA00001971"/>
    </source>
</evidence>
<keyword evidence="9 12" id="KW-0503">Monooxygenase</keyword>
<keyword evidence="10" id="KW-0472">Membrane</keyword>
<dbReference type="SUPFAM" id="SSF48264">
    <property type="entry name" value="Cytochrome P450"/>
    <property type="match status" value="1"/>
</dbReference>
<sequence>LKYLHQCICETGRITPNVVLLGRKLTHDVAICGYTVPAGVTCAISPFAVMRDPEHYDDPEVYDPEHFAPEKVTKRDPFAFIPFSAGIRNCIGELLLF</sequence>
<keyword evidence="7" id="KW-0256">Endoplasmic reticulum</keyword>
<evidence type="ECO:0000256" key="8">
    <source>
        <dbReference type="ARBA" id="ARBA00023004"/>
    </source>
</evidence>
<keyword evidence="12" id="KW-0560">Oxidoreductase</keyword>
<dbReference type="Pfam" id="PF00067">
    <property type="entry name" value="p450"/>
    <property type="match status" value="1"/>
</dbReference>
<evidence type="ECO:0000256" key="12">
    <source>
        <dbReference type="RuleBase" id="RU000461"/>
    </source>
</evidence>
<dbReference type="InterPro" id="IPR050196">
    <property type="entry name" value="Cytochrome_P450_Monoox"/>
</dbReference>
<dbReference type="InterPro" id="IPR036396">
    <property type="entry name" value="Cyt_P450_sf"/>
</dbReference>
<keyword evidence="5 11" id="KW-0349">Heme</keyword>
<evidence type="ECO:0000256" key="9">
    <source>
        <dbReference type="ARBA" id="ARBA00023033"/>
    </source>
</evidence>